<dbReference type="Gene3D" id="3.90.550.10">
    <property type="entry name" value="Spore Coat Polysaccharide Biosynthesis Protein SpsA, Chain A"/>
    <property type="match status" value="1"/>
</dbReference>
<reference evidence="1" key="2">
    <citation type="submission" date="2021-04" db="EMBL/GenBank/DDBJ databases">
        <authorList>
            <person name="Zhang T."/>
            <person name="Zhang Y."/>
            <person name="Lu D."/>
            <person name="Zuo D."/>
            <person name="Du Z."/>
        </authorList>
    </citation>
    <scope>NUCLEOTIDE SEQUENCE</scope>
    <source>
        <strain evidence="1">JR1</strain>
    </source>
</reference>
<evidence type="ECO:0000313" key="2">
    <source>
        <dbReference type="Proteomes" id="UP000679220"/>
    </source>
</evidence>
<name>A0A941F8J9_9BACT</name>
<protein>
    <submittedName>
        <fullName evidence="1">Acylneuraminate cytidylyltransferase family protein</fullName>
    </submittedName>
</protein>
<dbReference type="AlphaFoldDB" id="A0A941F8J9"/>
<dbReference type="Proteomes" id="UP000679220">
    <property type="component" value="Unassembled WGS sequence"/>
</dbReference>
<dbReference type="InterPro" id="IPR003329">
    <property type="entry name" value="Cytidylyl_trans"/>
</dbReference>
<dbReference type="EMBL" id="JAGTAR010000031">
    <property type="protein sequence ID" value="MBR8537385.1"/>
    <property type="molecule type" value="Genomic_DNA"/>
</dbReference>
<accession>A0A941F8J9</accession>
<sequence length="239" mass="26955">MDILITICARGGSKGIPGKNIKLLNGLPLIGYTIQTAKHFAEKFSTVIALSTDSSDIQKVAAECGLKTDYLRPDNLATDTAGKIAVIEDLKKYEEVKNNLEFDFVIDLDITSPLRTVMDLENALDMLLHDEQAYNVFSVSPANRNPYFNMVESRNDGYVQLVKSGTENILSRQAAPDVYDMNASFYIFRKSFFQDRHVSSITNRSLAYVMSHTCFDLDHPMDFTIMELLLKNDKLDFDL</sequence>
<reference evidence="1" key="1">
    <citation type="journal article" date="2018" name="Int. J. Syst. Evol. Microbiol.">
        <title>Carboxylicivirga sediminis sp. nov., isolated from coastal sediment.</title>
        <authorList>
            <person name="Wang F.Q."/>
            <person name="Ren L.H."/>
            <person name="Zou R.J."/>
            <person name="Sun Y.Z."/>
            <person name="Liu X.J."/>
            <person name="Jiang F."/>
            <person name="Liu L.J."/>
        </authorList>
    </citation>
    <scope>NUCLEOTIDE SEQUENCE</scope>
    <source>
        <strain evidence="1">JR1</strain>
    </source>
</reference>
<proteinExistence type="predicted"/>
<dbReference type="InterPro" id="IPR050793">
    <property type="entry name" value="CMP-NeuNAc_synthase"/>
</dbReference>
<keyword evidence="1" id="KW-0808">Transferase</keyword>
<dbReference type="PANTHER" id="PTHR21485">
    <property type="entry name" value="HAD SUPERFAMILY MEMBERS CMAS AND KDSC"/>
    <property type="match status" value="1"/>
</dbReference>
<dbReference type="PANTHER" id="PTHR21485:SF6">
    <property type="entry name" value="N-ACYLNEURAMINATE CYTIDYLYLTRANSFERASE-RELATED"/>
    <property type="match status" value="1"/>
</dbReference>
<keyword evidence="2" id="KW-1185">Reference proteome</keyword>
<dbReference type="InterPro" id="IPR029044">
    <property type="entry name" value="Nucleotide-diphossugar_trans"/>
</dbReference>
<organism evidence="1 2">
    <name type="scientific">Carboxylicivirga sediminis</name>
    <dbReference type="NCBI Taxonomy" id="2006564"/>
    <lineage>
        <taxon>Bacteria</taxon>
        <taxon>Pseudomonadati</taxon>
        <taxon>Bacteroidota</taxon>
        <taxon>Bacteroidia</taxon>
        <taxon>Marinilabiliales</taxon>
        <taxon>Marinilabiliaceae</taxon>
        <taxon>Carboxylicivirga</taxon>
    </lineage>
</organism>
<dbReference type="GO" id="GO:0008781">
    <property type="term" value="F:N-acylneuraminate cytidylyltransferase activity"/>
    <property type="evidence" value="ECO:0007669"/>
    <property type="project" value="TreeGrafter"/>
</dbReference>
<dbReference type="Pfam" id="PF02348">
    <property type="entry name" value="CTP_transf_3"/>
    <property type="match status" value="1"/>
</dbReference>
<dbReference type="CDD" id="cd02513">
    <property type="entry name" value="CMP-NeuAc_Synthase"/>
    <property type="match status" value="1"/>
</dbReference>
<evidence type="ECO:0000313" key="1">
    <source>
        <dbReference type="EMBL" id="MBR8537385.1"/>
    </source>
</evidence>
<comment type="caution">
    <text evidence="1">The sequence shown here is derived from an EMBL/GenBank/DDBJ whole genome shotgun (WGS) entry which is preliminary data.</text>
</comment>
<gene>
    <name evidence="1" type="ORF">KDU71_17590</name>
</gene>
<dbReference type="SUPFAM" id="SSF53448">
    <property type="entry name" value="Nucleotide-diphospho-sugar transferases"/>
    <property type="match status" value="1"/>
</dbReference>
<keyword evidence="1" id="KW-0548">Nucleotidyltransferase</keyword>
<dbReference type="RefSeq" id="WP_212192409.1">
    <property type="nucleotide sequence ID" value="NZ_JAGTAR010000031.1"/>
</dbReference>